<dbReference type="PANTHER" id="PTHR45752">
    <property type="entry name" value="LEUCINE-RICH REPEAT-CONTAINING"/>
    <property type="match status" value="1"/>
</dbReference>
<keyword evidence="7" id="KW-1185">Reference proteome</keyword>
<evidence type="ECO:0000256" key="1">
    <source>
        <dbReference type="ARBA" id="ARBA00022614"/>
    </source>
</evidence>
<reference evidence="6" key="2">
    <citation type="submission" date="2023-06" db="EMBL/GenBank/DDBJ databases">
        <authorList>
            <person name="Swenson N.G."/>
            <person name="Wegrzyn J.L."/>
            <person name="Mcevoy S.L."/>
        </authorList>
    </citation>
    <scope>NUCLEOTIDE SEQUENCE</scope>
    <source>
        <strain evidence="6">NS2018</strain>
        <tissue evidence="6">Leaf</tissue>
    </source>
</reference>
<evidence type="ECO:0000259" key="5">
    <source>
        <dbReference type="Pfam" id="PF23598"/>
    </source>
</evidence>
<keyword evidence="1" id="KW-0433">Leucine-rich repeat</keyword>
<comment type="caution">
    <text evidence="6">The sequence shown here is derived from an EMBL/GenBank/DDBJ whole genome shotgun (WGS) entry which is preliminary data.</text>
</comment>
<dbReference type="InterPro" id="IPR055414">
    <property type="entry name" value="LRR_R13L4/SHOC2-like"/>
</dbReference>
<evidence type="ECO:0000313" key="6">
    <source>
        <dbReference type="EMBL" id="KAK0598881.1"/>
    </source>
</evidence>
<dbReference type="Gene3D" id="3.80.10.10">
    <property type="entry name" value="Ribonuclease Inhibitor"/>
    <property type="match status" value="3"/>
</dbReference>
<dbReference type="EMBL" id="JAUESC010000003">
    <property type="protein sequence ID" value="KAK0598881.1"/>
    <property type="molecule type" value="Genomic_DNA"/>
</dbReference>
<accession>A0AA39STJ2</accession>
<dbReference type="PROSITE" id="PS51450">
    <property type="entry name" value="LRR"/>
    <property type="match status" value="1"/>
</dbReference>
<protein>
    <submittedName>
        <fullName evidence="6">Uncharacterized protein</fullName>
    </submittedName>
</protein>
<evidence type="ECO:0000256" key="3">
    <source>
        <dbReference type="SAM" id="MobiDB-lite"/>
    </source>
</evidence>
<evidence type="ECO:0000313" key="7">
    <source>
        <dbReference type="Proteomes" id="UP001168877"/>
    </source>
</evidence>
<organism evidence="6 7">
    <name type="scientific">Acer saccharum</name>
    <name type="common">Sugar maple</name>
    <dbReference type="NCBI Taxonomy" id="4024"/>
    <lineage>
        <taxon>Eukaryota</taxon>
        <taxon>Viridiplantae</taxon>
        <taxon>Streptophyta</taxon>
        <taxon>Embryophyta</taxon>
        <taxon>Tracheophyta</taxon>
        <taxon>Spermatophyta</taxon>
        <taxon>Magnoliopsida</taxon>
        <taxon>eudicotyledons</taxon>
        <taxon>Gunneridae</taxon>
        <taxon>Pentapetalae</taxon>
        <taxon>rosids</taxon>
        <taxon>malvids</taxon>
        <taxon>Sapindales</taxon>
        <taxon>Sapindaceae</taxon>
        <taxon>Hippocastanoideae</taxon>
        <taxon>Acereae</taxon>
        <taxon>Acer</taxon>
    </lineage>
</organism>
<feature type="compositionally biased region" description="Basic and acidic residues" evidence="3">
    <location>
        <begin position="683"/>
        <end position="695"/>
    </location>
</feature>
<dbReference type="PANTHER" id="PTHR45752:SF195">
    <property type="entry name" value="LEUCINE-RICH REPEAT (LRR) FAMILY PROTEIN-RELATED"/>
    <property type="match status" value="1"/>
</dbReference>
<dbReference type="AlphaFoldDB" id="A0AA39STJ2"/>
<keyword evidence="2" id="KW-0677">Repeat</keyword>
<feature type="domain" description="Disease resistance R13L4/SHOC-2-like LRR" evidence="5">
    <location>
        <begin position="366"/>
        <end position="454"/>
    </location>
</feature>
<dbReference type="SUPFAM" id="SSF52058">
    <property type="entry name" value="L domain-like"/>
    <property type="match status" value="1"/>
</dbReference>
<proteinExistence type="predicted"/>
<dbReference type="InterPro" id="IPR045344">
    <property type="entry name" value="C-JID"/>
</dbReference>
<dbReference type="Pfam" id="PF07725">
    <property type="entry name" value="LRR_3"/>
    <property type="match status" value="1"/>
</dbReference>
<dbReference type="Pfam" id="PF23598">
    <property type="entry name" value="LRR_14"/>
    <property type="match status" value="2"/>
</dbReference>
<feature type="domain" description="Disease resistance R13L4/SHOC-2-like LRR" evidence="5">
    <location>
        <begin position="229"/>
        <end position="324"/>
    </location>
</feature>
<sequence length="695" mass="78904">MQLSPQAFKKIYNLRLLKFYDSGISYNSKLHFPNGLSDLSGKLRSLIWFGFPLMTLPSNFNSANLVELDLRESNLERLWEDTVHAPNLKRLILDGCKRLTNIPDLSDASLLEVIDLTRCRSLLDFPKLAQHLKDLYRLDLFRCKSLRSFPCDIHFESLRFFKLHDCDNLTKFPEISGDLIFLDLHRTAIDEVPPSIGSLTNLRDLDLSQCTKLKHISTNICKLKSLLELNLKNCSKLEICPEICETMERLRILELSGTAIKELPGSIENLNGLSELYLKRCKNLEELPSSICNLTSLQRLDLTYCSKLEILPDNLGNLKSLKTLLTGRAAISQLPSTMMRLNELYTLSCHGCRGLRFTHSSAFPCSLRYLDLSDCNLKEIPEDICHLSLLEELDLSVNDFESLPKCMKQLYNLRYLRVNNCNMLQSLKELPLISELLSASDCKQLRSLPDASELVKAKFIFTNCPNLEETAVGNILATVEGCEIHCFSFCCPGSEVPGWFSYKSNESSIKFRTACNGQLPRFVVCAVIEFEEYRFDAEDVDGLYVENGYELYVQCRWTFSAGDESHPVTGSRLCQLVDSYGIGTLIDSEHVALWYLESLDRQIHISEITNELNCSFEFLLAEETPNCKVKSCGVRPITKIPNEDDKVKYAEPIKLFGITIEDIGETSGKGGRTSNDHQEEEVEPHSKRLNLDLSL</sequence>
<dbReference type="InterPro" id="IPR003591">
    <property type="entry name" value="Leu-rich_rpt_typical-subtyp"/>
</dbReference>
<feature type="domain" description="C-JID" evidence="4">
    <location>
        <begin position="491"/>
        <end position="637"/>
    </location>
</feature>
<dbReference type="InterPro" id="IPR011713">
    <property type="entry name" value="Leu-rich_rpt_3"/>
</dbReference>
<dbReference type="InterPro" id="IPR001611">
    <property type="entry name" value="Leu-rich_rpt"/>
</dbReference>
<evidence type="ECO:0000256" key="2">
    <source>
        <dbReference type="ARBA" id="ARBA00022737"/>
    </source>
</evidence>
<evidence type="ECO:0000259" key="4">
    <source>
        <dbReference type="Pfam" id="PF20160"/>
    </source>
</evidence>
<dbReference type="InterPro" id="IPR050715">
    <property type="entry name" value="LRR-SigEffector_domain"/>
</dbReference>
<dbReference type="Proteomes" id="UP001168877">
    <property type="component" value="Unassembled WGS sequence"/>
</dbReference>
<reference evidence="6" key="1">
    <citation type="journal article" date="2022" name="Plant J.">
        <title>Strategies of tolerance reflected in two North American maple genomes.</title>
        <authorList>
            <person name="McEvoy S.L."/>
            <person name="Sezen U.U."/>
            <person name="Trouern-Trend A."/>
            <person name="McMahon S.M."/>
            <person name="Schaberg P.G."/>
            <person name="Yang J."/>
            <person name="Wegrzyn J.L."/>
            <person name="Swenson N.G."/>
        </authorList>
    </citation>
    <scope>NUCLEOTIDE SEQUENCE</scope>
    <source>
        <strain evidence="6">NS2018</strain>
    </source>
</reference>
<gene>
    <name evidence="6" type="ORF">LWI29_000311</name>
</gene>
<name>A0AA39STJ2_ACESA</name>
<dbReference type="Pfam" id="PF20160">
    <property type="entry name" value="C-JID"/>
    <property type="match status" value="1"/>
</dbReference>
<dbReference type="InterPro" id="IPR032675">
    <property type="entry name" value="LRR_dom_sf"/>
</dbReference>
<dbReference type="SMART" id="SM00369">
    <property type="entry name" value="LRR_TYP"/>
    <property type="match status" value="5"/>
</dbReference>
<feature type="region of interest" description="Disordered" evidence="3">
    <location>
        <begin position="665"/>
        <end position="695"/>
    </location>
</feature>